<evidence type="ECO:0000313" key="1">
    <source>
        <dbReference type="EMBL" id="QOW10058.1"/>
    </source>
</evidence>
<evidence type="ECO:0000313" key="2">
    <source>
        <dbReference type="Proteomes" id="UP000594195"/>
    </source>
</evidence>
<reference evidence="1 2" key="1">
    <citation type="submission" date="2019-05" db="EMBL/GenBank/DDBJ databases">
        <title>Chryseobacterium sp. isolated from King George Island, maritime Antarctica.</title>
        <authorList>
            <person name="Peng X."/>
        </authorList>
    </citation>
    <scope>NUCLEOTIDE SEQUENCE [LARGE SCALE GENOMIC DNA]</scope>
    <source>
        <strain evidence="1 2">7-3A</strain>
    </source>
</reference>
<dbReference type="RefSeq" id="WP_193813291.1">
    <property type="nucleotide sequence ID" value="NZ_CP040442.1"/>
</dbReference>
<dbReference type="Proteomes" id="UP000594195">
    <property type="component" value="Chromosome"/>
</dbReference>
<proteinExistence type="predicted"/>
<gene>
    <name evidence="1" type="ORF">Q73A0000_06615</name>
</gene>
<name>A0A7M2Y726_9FLAO</name>
<dbReference type="KEGG" id="kfa:Q73A0000_06615"/>
<keyword evidence="2" id="KW-1185">Reference proteome</keyword>
<accession>A0A7M2Y726</accession>
<dbReference type="EMBL" id="CP040442">
    <property type="protein sequence ID" value="QOW10058.1"/>
    <property type="molecule type" value="Genomic_DNA"/>
</dbReference>
<dbReference type="AlphaFoldDB" id="A0A7M2Y726"/>
<sequence length="109" mass="12973">MKIILHTDSVDKLSQSIKNKISKDLPTWEIKLDDKKFTMYFHSTKSGQWEDNLFVKPFKNSDENQLIFYITKSDGKKIDFEPSFGYLMGRFIEILIVHFSDKYDKLEVR</sequence>
<organism evidence="1 2">
    <name type="scientific">Kaistella flava</name>
    <name type="common">ex Peng et al. 2021</name>
    <dbReference type="NCBI Taxonomy" id="2038776"/>
    <lineage>
        <taxon>Bacteria</taxon>
        <taxon>Pseudomonadati</taxon>
        <taxon>Bacteroidota</taxon>
        <taxon>Flavobacteriia</taxon>
        <taxon>Flavobacteriales</taxon>
        <taxon>Weeksellaceae</taxon>
        <taxon>Chryseobacterium group</taxon>
        <taxon>Kaistella</taxon>
    </lineage>
</organism>
<protein>
    <submittedName>
        <fullName evidence="1">Uncharacterized protein</fullName>
    </submittedName>
</protein>